<name>A0ABV6M556_9ACTN</name>
<organism evidence="2 3">
    <name type="scientific">Phytohabitans kaempferiae</name>
    <dbReference type="NCBI Taxonomy" id="1620943"/>
    <lineage>
        <taxon>Bacteria</taxon>
        <taxon>Bacillati</taxon>
        <taxon>Actinomycetota</taxon>
        <taxon>Actinomycetes</taxon>
        <taxon>Micromonosporales</taxon>
        <taxon>Micromonosporaceae</taxon>
    </lineage>
</organism>
<dbReference type="EMBL" id="JBHLUH010000039">
    <property type="protein sequence ID" value="MFC0529836.1"/>
    <property type="molecule type" value="Genomic_DNA"/>
</dbReference>
<accession>A0ABV6M556</accession>
<dbReference type="InterPro" id="IPR051783">
    <property type="entry name" value="NAD(P)-dependent_oxidoreduct"/>
</dbReference>
<comment type="caution">
    <text evidence="2">The sequence shown here is derived from an EMBL/GenBank/DDBJ whole genome shotgun (WGS) entry which is preliminary data.</text>
</comment>
<feature type="domain" description="NAD-dependent epimerase/dehydratase" evidence="1">
    <location>
        <begin position="3"/>
        <end position="228"/>
    </location>
</feature>
<dbReference type="InterPro" id="IPR001509">
    <property type="entry name" value="Epimerase_deHydtase"/>
</dbReference>
<dbReference type="Gene3D" id="3.40.50.720">
    <property type="entry name" value="NAD(P)-binding Rossmann-like Domain"/>
    <property type="match status" value="1"/>
</dbReference>
<evidence type="ECO:0000259" key="1">
    <source>
        <dbReference type="Pfam" id="PF01370"/>
    </source>
</evidence>
<protein>
    <submittedName>
        <fullName evidence="2">SDR family NAD(P)-dependent oxidoreductase</fullName>
    </submittedName>
</protein>
<dbReference type="PANTHER" id="PTHR48079">
    <property type="entry name" value="PROTEIN YEEZ"/>
    <property type="match status" value="1"/>
</dbReference>
<gene>
    <name evidence="2" type="ORF">ACFFIA_19435</name>
</gene>
<dbReference type="PANTHER" id="PTHR48079:SF6">
    <property type="entry name" value="NAD(P)-BINDING DOMAIN-CONTAINING PROTEIN-RELATED"/>
    <property type="match status" value="1"/>
</dbReference>
<evidence type="ECO:0000313" key="2">
    <source>
        <dbReference type="EMBL" id="MFC0529836.1"/>
    </source>
</evidence>
<dbReference type="Proteomes" id="UP001589867">
    <property type="component" value="Unassembled WGS sequence"/>
</dbReference>
<reference evidence="2 3" key="1">
    <citation type="submission" date="2024-09" db="EMBL/GenBank/DDBJ databases">
        <authorList>
            <person name="Sun Q."/>
            <person name="Mori K."/>
        </authorList>
    </citation>
    <scope>NUCLEOTIDE SEQUENCE [LARGE SCALE GENOMIC DNA]</scope>
    <source>
        <strain evidence="2 3">TBRC 3947</strain>
    </source>
</reference>
<sequence>MLVLVTGGTGFVGAHTVAALTRVGHSVRLLARDVSTVEHALAPLGVSGDVVEVMLGDVTDQAAVSRAVRGADAVLHAAGVYTFDSRRHRQISRTNVRGTELVLSAARRFAVGRSVYVSTVGAMLPVAGGVLRLDSPPGRPRERYLASKAAAEALARQHQAQGDPVTIVYPPALLGPHDPRIGDQTARLRYLLRGMMPVWPDGGFPLGDVRDTARLLAALLDAPRRGPDRHFGPGRHVSTAEYVRTVREATGRSLRTMFLPARGMLPFAYAASLFQRVWPWYIPAEYGACYVCACDARSADAPPALGLRPRPLVETIADTVRWLHGARLLSDGQAGTAVSAVCRCGDAAPVRQEETRR</sequence>
<keyword evidence="3" id="KW-1185">Reference proteome</keyword>
<dbReference type="Pfam" id="PF01370">
    <property type="entry name" value="Epimerase"/>
    <property type="match status" value="1"/>
</dbReference>
<proteinExistence type="predicted"/>
<dbReference type="InterPro" id="IPR036291">
    <property type="entry name" value="NAD(P)-bd_dom_sf"/>
</dbReference>
<dbReference type="RefSeq" id="WP_377252900.1">
    <property type="nucleotide sequence ID" value="NZ_JBHLUH010000039.1"/>
</dbReference>
<evidence type="ECO:0000313" key="3">
    <source>
        <dbReference type="Proteomes" id="UP001589867"/>
    </source>
</evidence>
<dbReference type="SUPFAM" id="SSF51735">
    <property type="entry name" value="NAD(P)-binding Rossmann-fold domains"/>
    <property type="match status" value="1"/>
</dbReference>